<dbReference type="PANTHER" id="PTHR45808">
    <property type="entry name" value="RHO GTPASE-ACTIVATING PROTEIN 68F"/>
    <property type="match status" value="1"/>
</dbReference>
<feature type="domain" description="Rho-GAP" evidence="2">
    <location>
        <begin position="69"/>
        <end position="253"/>
    </location>
</feature>
<dbReference type="SUPFAM" id="SSF48350">
    <property type="entry name" value="GTPase activation domain, GAP"/>
    <property type="match status" value="1"/>
</dbReference>
<name>A0A1W0WIV0_HYPEX</name>
<comment type="caution">
    <text evidence="3">The sequence shown here is derived from an EMBL/GenBank/DDBJ whole genome shotgun (WGS) entry which is preliminary data.</text>
</comment>
<feature type="region of interest" description="Disordered" evidence="1">
    <location>
        <begin position="382"/>
        <end position="401"/>
    </location>
</feature>
<dbReference type="InterPro" id="IPR000198">
    <property type="entry name" value="RhoGAP_dom"/>
</dbReference>
<evidence type="ECO:0000313" key="3">
    <source>
        <dbReference type="EMBL" id="OQV15087.1"/>
    </source>
</evidence>
<feature type="compositionally biased region" description="Polar residues" evidence="1">
    <location>
        <begin position="384"/>
        <end position="395"/>
    </location>
</feature>
<keyword evidence="4" id="KW-1185">Reference proteome</keyword>
<evidence type="ECO:0000259" key="2">
    <source>
        <dbReference type="PROSITE" id="PS50238"/>
    </source>
</evidence>
<organism evidence="3 4">
    <name type="scientific">Hypsibius exemplaris</name>
    <name type="common">Freshwater tardigrade</name>
    <dbReference type="NCBI Taxonomy" id="2072580"/>
    <lineage>
        <taxon>Eukaryota</taxon>
        <taxon>Metazoa</taxon>
        <taxon>Ecdysozoa</taxon>
        <taxon>Tardigrada</taxon>
        <taxon>Eutardigrada</taxon>
        <taxon>Parachela</taxon>
        <taxon>Hypsibioidea</taxon>
        <taxon>Hypsibiidae</taxon>
        <taxon>Hypsibius</taxon>
    </lineage>
</organism>
<evidence type="ECO:0000256" key="1">
    <source>
        <dbReference type="SAM" id="MobiDB-lite"/>
    </source>
</evidence>
<protein>
    <recommendedName>
        <fullName evidence="2">Rho-GAP domain-containing protein</fullName>
    </recommendedName>
</protein>
<dbReference type="PROSITE" id="PS50238">
    <property type="entry name" value="RHOGAP"/>
    <property type="match status" value="1"/>
</dbReference>
<dbReference type="InterPro" id="IPR008936">
    <property type="entry name" value="Rho_GTPase_activation_prot"/>
</dbReference>
<dbReference type="Proteomes" id="UP000192578">
    <property type="component" value="Unassembled WGS sequence"/>
</dbReference>
<gene>
    <name evidence="3" type="ORF">BV898_10719</name>
</gene>
<dbReference type="PANTHER" id="PTHR45808:SF2">
    <property type="entry name" value="RHO GTPASE-ACTIVATING PROTEIN 68F"/>
    <property type="match status" value="1"/>
</dbReference>
<dbReference type="CDD" id="cd00159">
    <property type="entry name" value="RhoGAP"/>
    <property type="match status" value="1"/>
</dbReference>
<reference evidence="4" key="1">
    <citation type="submission" date="2017-01" db="EMBL/GenBank/DDBJ databases">
        <title>Comparative genomics of anhydrobiosis in the tardigrade Hypsibius dujardini.</title>
        <authorList>
            <person name="Yoshida Y."/>
            <person name="Koutsovoulos G."/>
            <person name="Laetsch D."/>
            <person name="Stevens L."/>
            <person name="Kumar S."/>
            <person name="Horikawa D."/>
            <person name="Ishino K."/>
            <person name="Komine S."/>
            <person name="Tomita M."/>
            <person name="Blaxter M."/>
            <person name="Arakawa K."/>
        </authorList>
    </citation>
    <scope>NUCLEOTIDE SEQUENCE [LARGE SCALE GENOMIC DNA]</scope>
    <source>
        <strain evidence="4">Z151</strain>
    </source>
</reference>
<dbReference type="SMART" id="SM00324">
    <property type="entry name" value="RhoGAP"/>
    <property type="match status" value="1"/>
</dbReference>
<proteinExistence type="predicted"/>
<dbReference type="Pfam" id="PF00620">
    <property type="entry name" value="RhoGAP"/>
    <property type="match status" value="1"/>
</dbReference>
<dbReference type="GO" id="GO:0005096">
    <property type="term" value="F:GTPase activator activity"/>
    <property type="evidence" value="ECO:0007669"/>
    <property type="project" value="TreeGrafter"/>
</dbReference>
<sequence>MAGWVAERLGENRKALQKAVAKAQALVDQVDGGETTTNASAKPAASKEYTGRTLETLPLVLAKAVMKGAELHLQIPEFLRDVGVEILKHVESVGLFRLTANRKRVDEASDQIESGASLKDIPNLQPADLVQLMKEWVSGLSESLIPACLTRYFLRTLEPDCADQLSPFQTNQIMKYLTQAIPFRAREILMYLSYVLAEVARNSEKNLMTPSNLATVCPTLFTGRSQSKVPNVKEFECQKRLMEYIIRQPWTFVLESDEPVVGPSCSFLPSGVRSVAFTAPSKAHSPKVRARAFTRSPVQSIRSFGHSMVDGFQKWTARRTTRTAPKNRPSPYPLAATHHVMPPPPPVPPLPLPEIEHVRVPYVIPVSPAAATPPYRERLPSRLRMSTSSATSTPRTFGDVEMLGLSDPESPLKTAPIRLDFEEQPVAKPEPTPCERCLKFALWELDSLGKKAGVKVKDASVQTDFHATDQEQRPEASQNLLTFAPIGLRNKNPSPHSNRPHLADISRTSNISRRQSMAAVIPNGIVAQQANRLKCMGLGNSTLPEQLEPESDRLD</sequence>
<accession>A0A1W0WIV0</accession>
<dbReference type="GO" id="GO:0005737">
    <property type="term" value="C:cytoplasm"/>
    <property type="evidence" value="ECO:0007669"/>
    <property type="project" value="TreeGrafter"/>
</dbReference>
<evidence type="ECO:0000313" key="4">
    <source>
        <dbReference type="Proteomes" id="UP000192578"/>
    </source>
</evidence>
<dbReference type="OrthoDB" id="10024839at2759"/>
<dbReference type="Gene3D" id="1.10.555.10">
    <property type="entry name" value="Rho GTPase activation protein"/>
    <property type="match status" value="1"/>
</dbReference>
<dbReference type="GO" id="GO:0007264">
    <property type="term" value="P:small GTPase-mediated signal transduction"/>
    <property type="evidence" value="ECO:0007669"/>
    <property type="project" value="TreeGrafter"/>
</dbReference>
<dbReference type="EMBL" id="MTYJ01000094">
    <property type="protein sequence ID" value="OQV15087.1"/>
    <property type="molecule type" value="Genomic_DNA"/>
</dbReference>
<dbReference type="AlphaFoldDB" id="A0A1W0WIV0"/>